<accession>A0AAJ4TB89</accession>
<gene>
    <name evidence="1" type="ORF">G6M86_15085</name>
</gene>
<dbReference type="Proteomes" id="UP000663946">
    <property type="component" value="Chromosome 2"/>
</dbReference>
<dbReference type="RefSeq" id="WP_162803716.1">
    <property type="nucleotide sequence ID" value="NZ_CP049217.1"/>
</dbReference>
<reference evidence="1" key="1">
    <citation type="submission" date="2020-02" db="EMBL/GenBank/DDBJ databases">
        <title>Unexpected conservation and global transmission of agrobacterial virulence plasmids.</title>
        <authorList>
            <person name="Weisberg A.J."/>
            <person name="Davis E.W. II"/>
            <person name="Tabima J.R."/>
            <person name="Belcher M.S."/>
            <person name="Miller M."/>
            <person name="Kuo C.-H."/>
            <person name="Loper J.E."/>
            <person name="Grunwald N.J."/>
            <person name="Putnam M.L."/>
            <person name="Chang J.H."/>
        </authorList>
    </citation>
    <scope>NUCLEOTIDE SEQUENCE</scope>
    <source>
        <strain evidence="1">Q15/94</strain>
    </source>
</reference>
<evidence type="ECO:0000313" key="2">
    <source>
        <dbReference type="Proteomes" id="UP000663946"/>
    </source>
</evidence>
<dbReference type="AlphaFoldDB" id="A0AAJ4TB89"/>
<sequence>MAERTILELAQAITSLHDVSSPIISGQFRDGGILWAAIQTDNLQHELSIKAEANFIKTGSCLVGDWLIEKGYMA</sequence>
<proteinExistence type="predicted"/>
<protein>
    <submittedName>
        <fullName evidence="1">Uncharacterized protein</fullName>
    </submittedName>
</protein>
<dbReference type="EMBL" id="CP049217">
    <property type="protein sequence ID" value="QTG14637.1"/>
    <property type="molecule type" value="Genomic_DNA"/>
</dbReference>
<evidence type="ECO:0000313" key="1">
    <source>
        <dbReference type="EMBL" id="QTG14637.1"/>
    </source>
</evidence>
<name>A0AAJ4TB89_AGRTU</name>
<organism evidence="1 2">
    <name type="scientific">Agrobacterium tumefaciens</name>
    <dbReference type="NCBI Taxonomy" id="358"/>
    <lineage>
        <taxon>Bacteria</taxon>
        <taxon>Pseudomonadati</taxon>
        <taxon>Pseudomonadota</taxon>
        <taxon>Alphaproteobacteria</taxon>
        <taxon>Hyphomicrobiales</taxon>
        <taxon>Rhizobiaceae</taxon>
        <taxon>Rhizobium/Agrobacterium group</taxon>
        <taxon>Agrobacterium</taxon>
        <taxon>Agrobacterium tumefaciens complex</taxon>
    </lineage>
</organism>